<dbReference type="NCBIfam" id="NF003588">
    <property type="entry name" value="PRK05254.1-1"/>
    <property type="match status" value="1"/>
</dbReference>
<dbReference type="NCBIfam" id="NF003592">
    <property type="entry name" value="PRK05254.1-5"/>
    <property type="match status" value="1"/>
</dbReference>
<dbReference type="InterPro" id="IPR036895">
    <property type="entry name" value="Uracil-DNA_glycosylase-like_sf"/>
</dbReference>
<evidence type="ECO:0000259" key="5">
    <source>
        <dbReference type="Pfam" id="PF03167"/>
    </source>
</evidence>
<reference evidence="6" key="1">
    <citation type="submission" date="2020-05" db="EMBL/GenBank/DDBJ databases">
        <authorList>
            <person name="Chiriac C."/>
            <person name="Salcher M."/>
            <person name="Ghai R."/>
            <person name="Kavagutti S V."/>
        </authorList>
    </citation>
    <scope>NUCLEOTIDE SEQUENCE</scope>
</reference>
<dbReference type="GO" id="GO:0004844">
    <property type="term" value="F:uracil DNA N-glycosylase activity"/>
    <property type="evidence" value="ECO:0007669"/>
    <property type="project" value="InterPro"/>
</dbReference>
<keyword evidence="3" id="KW-0378">Hydrolase</keyword>
<dbReference type="PANTHER" id="PTHR11264">
    <property type="entry name" value="URACIL-DNA GLYCOSYLASE"/>
    <property type="match status" value="1"/>
</dbReference>
<dbReference type="Gene3D" id="3.40.470.10">
    <property type="entry name" value="Uracil-DNA glycosylase-like domain"/>
    <property type="match status" value="1"/>
</dbReference>
<evidence type="ECO:0000256" key="1">
    <source>
        <dbReference type="ARBA" id="ARBA00008184"/>
    </source>
</evidence>
<evidence type="ECO:0000256" key="3">
    <source>
        <dbReference type="ARBA" id="ARBA00022801"/>
    </source>
</evidence>
<comment type="similarity">
    <text evidence="1">Belongs to the uracil-DNA glycosylase (UDG) superfamily. UNG family.</text>
</comment>
<keyword evidence="4" id="KW-0234">DNA repair</keyword>
<keyword evidence="2" id="KW-0227">DNA damage</keyword>
<dbReference type="GO" id="GO:0097510">
    <property type="term" value="P:base-excision repair, AP site formation via deaminated base removal"/>
    <property type="evidence" value="ECO:0007669"/>
    <property type="project" value="TreeGrafter"/>
</dbReference>
<sequence>MHKELRDDLGCPVPTHGNLEHWARQGVLLLNTTLTVREGAAASHQGRGWETFTDHVITAVSAKTSPVVFLLWGAASRKKKSLIDTDRHVVIESAHPSPLSAHNGFFGSRPFSRANQALRESGREPIDWAIPD</sequence>
<dbReference type="InterPro" id="IPR005122">
    <property type="entry name" value="Uracil-DNA_glycosylase-like"/>
</dbReference>
<dbReference type="EMBL" id="CAEZTS010000252">
    <property type="protein sequence ID" value="CAB4597099.1"/>
    <property type="molecule type" value="Genomic_DNA"/>
</dbReference>
<dbReference type="CDD" id="cd10027">
    <property type="entry name" value="UDG-F1-like"/>
    <property type="match status" value="1"/>
</dbReference>
<evidence type="ECO:0000256" key="4">
    <source>
        <dbReference type="ARBA" id="ARBA00023204"/>
    </source>
</evidence>
<name>A0A6J6GBB3_9ZZZZ</name>
<dbReference type="SUPFAM" id="SSF52141">
    <property type="entry name" value="Uracil-DNA glycosylase-like"/>
    <property type="match status" value="1"/>
</dbReference>
<evidence type="ECO:0000313" key="6">
    <source>
        <dbReference type="EMBL" id="CAB4597099.1"/>
    </source>
</evidence>
<gene>
    <name evidence="6" type="ORF">UFOPK1722_01972</name>
</gene>
<dbReference type="PANTHER" id="PTHR11264:SF0">
    <property type="entry name" value="URACIL-DNA GLYCOSYLASE"/>
    <property type="match status" value="1"/>
</dbReference>
<proteinExistence type="inferred from homology"/>
<protein>
    <submittedName>
        <fullName evidence="6">Unannotated protein</fullName>
    </submittedName>
</protein>
<feature type="domain" description="Uracil-DNA glycosylase-like" evidence="5">
    <location>
        <begin position="21"/>
        <end position="119"/>
    </location>
</feature>
<accession>A0A6J6GBB3</accession>
<evidence type="ECO:0000256" key="2">
    <source>
        <dbReference type="ARBA" id="ARBA00022763"/>
    </source>
</evidence>
<organism evidence="6">
    <name type="scientific">freshwater metagenome</name>
    <dbReference type="NCBI Taxonomy" id="449393"/>
    <lineage>
        <taxon>unclassified sequences</taxon>
        <taxon>metagenomes</taxon>
        <taxon>ecological metagenomes</taxon>
    </lineage>
</organism>
<dbReference type="InterPro" id="IPR002043">
    <property type="entry name" value="UDG_fam1"/>
</dbReference>
<dbReference type="AlphaFoldDB" id="A0A6J6GBB3"/>
<dbReference type="Pfam" id="PF03167">
    <property type="entry name" value="UDG"/>
    <property type="match status" value="1"/>
</dbReference>